<evidence type="ECO:0000256" key="8">
    <source>
        <dbReference type="ARBA" id="ARBA00022989"/>
    </source>
</evidence>
<dbReference type="GO" id="GO:0006826">
    <property type="term" value="P:iron ion transport"/>
    <property type="evidence" value="ECO:0007669"/>
    <property type="project" value="UniProtKB-KW"/>
</dbReference>
<comment type="similarity">
    <text evidence="4">Belongs to the STEAP family.</text>
</comment>
<evidence type="ECO:0000256" key="11">
    <source>
        <dbReference type="ARBA" id="ARBA00023136"/>
    </source>
</evidence>
<organism evidence="17 18">
    <name type="scientific">Branchiostoma lanceolatum</name>
    <name type="common">Common lancelet</name>
    <name type="synonym">Amphioxus lanceolatum</name>
    <dbReference type="NCBI Taxonomy" id="7740"/>
    <lineage>
        <taxon>Eukaryota</taxon>
        <taxon>Metazoa</taxon>
        <taxon>Chordata</taxon>
        <taxon>Cephalochordata</taxon>
        <taxon>Leptocardii</taxon>
        <taxon>Amphioxiformes</taxon>
        <taxon>Branchiostomatidae</taxon>
        <taxon>Branchiostoma</taxon>
    </lineage>
</organism>
<dbReference type="SUPFAM" id="SSF51735">
    <property type="entry name" value="NAD(P)-binding Rossmann-fold domains"/>
    <property type="match status" value="1"/>
</dbReference>
<name>A0A8K0EYM2_BRALA</name>
<evidence type="ECO:0000259" key="15">
    <source>
        <dbReference type="Pfam" id="PF01794"/>
    </source>
</evidence>
<dbReference type="InterPro" id="IPR051267">
    <property type="entry name" value="STEAP_metalloreductase"/>
</dbReference>
<dbReference type="OrthoDB" id="550646at2759"/>
<dbReference type="GO" id="GO:0052851">
    <property type="term" value="F:ferric-chelate reductase (NADPH) activity"/>
    <property type="evidence" value="ECO:0007669"/>
    <property type="project" value="TreeGrafter"/>
</dbReference>
<feature type="domain" description="Pyrroline-5-carboxylate reductase catalytic N-terminal" evidence="16">
    <location>
        <begin position="36"/>
        <end position="121"/>
    </location>
</feature>
<keyword evidence="10" id="KW-0186">Copper</keyword>
<dbReference type="Proteomes" id="UP000838412">
    <property type="component" value="Chromosome 6"/>
</dbReference>
<evidence type="ECO:0000256" key="6">
    <source>
        <dbReference type="ARBA" id="ARBA00022692"/>
    </source>
</evidence>
<evidence type="ECO:0000256" key="9">
    <source>
        <dbReference type="ARBA" id="ARBA00023002"/>
    </source>
</evidence>
<dbReference type="Gene3D" id="3.40.50.720">
    <property type="entry name" value="NAD(P)-binding Rossmann-like Domain"/>
    <property type="match status" value="1"/>
</dbReference>
<evidence type="ECO:0000256" key="2">
    <source>
        <dbReference type="ARBA" id="ARBA00001974"/>
    </source>
</evidence>
<comment type="cofactor">
    <cofactor evidence="2">
        <name>FAD</name>
        <dbReference type="ChEBI" id="CHEBI:57692"/>
    </cofactor>
</comment>
<dbReference type="Pfam" id="PF03807">
    <property type="entry name" value="F420_oxidored"/>
    <property type="match status" value="1"/>
</dbReference>
<keyword evidence="11 14" id="KW-0472">Membrane</keyword>
<dbReference type="PANTHER" id="PTHR14239:SF0">
    <property type="entry name" value="F420-DEPENDENT NADP REDUCTASE"/>
    <property type="match status" value="1"/>
</dbReference>
<keyword evidence="18" id="KW-1185">Reference proteome</keyword>
<gene>
    <name evidence="17" type="primary">STEAP3</name>
    <name evidence="17" type="ORF">BLAG_LOCUS21121</name>
</gene>
<dbReference type="AlphaFoldDB" id="A0A8K0EYM2"/>
<keyword evidence="5" id="KW-0813">Transport</keyword>
<comment type="catalytic activity">
    <reaction evidence="12">
        <text>2 Cu(+) + NADP(+) + H(+) = 2 Cu(2+) + NADPH</text>
        <dbReference type="Rhea" id="RHEA:71771"/>
        <dbReference type="ChEBI" id="CHEBI:15378"/>
        <dbReference type="ChEBI" id="CHEBI:29036"/>
        <dbReference type="ChEBI" id="CHEBI:49552"/>
        <dbReference type="ChEBI" id="CHEBI:57783"/>
        <dbReference type="ChEBI" id="CHEBI:58349"/>
    </reaction>
    <physiologicalReaction direction="right-to-left" evidence="12">
        <dbReference type="Rhea" id="RHEA:71773"/>
    </physiologicalReaction>
</comment>
<evidence type="ECO:0000256" key="14">
    <source>
        <dbReference type="SAM" id="Phobius"/>
    </source>
</evidence>
<accession>A0A8K0EYM2</accession>
<dbReference type="InterPro" id="IPR028939">
    <property type="entry name" value="P5C_Rdtase_cat_N"/>
</dbReference>
<comment type="catalytic activity">
    <reaction evidence="13">
        <text>2 Fe(2+) + NADP(+) + H(+) = 2 Fe(3+) + NADPH</text>
        <dbReference type="Rhea" id="RHEA:71767"/>
        <dbReference type="ChEBI" id="CHEBI:15378"/>
        <dbReference type="ChEBI" id="CHEBI:29033"/>
        <dbReference type="ChEBI" id="CHEBI:29034"/>
        <dbReference type="ChEBI" id="CHEBI:57783"/>
        <dbReference type="ChEBI" id="CHEBI:58349"/>
    </reaction>
    <physiologicalReaction direction="right-to-left" evidence="13">
        <dbReference type="Rhea" id="RHEA:71769"/>
    </physiologicalReaction>
</comment>
<feature type="transmembrane region" description="Helical" evidence="14">
    <location>
        <begin position="262"/>
        <end position="288"/>
    </location>
</feature>
<evidence type="ECO:0000313" key="17">
    <source>
        <dbReference type="EMBL" id="CAH1268006.1"/>
    </source>
</evidence>
<comment type="subcellular location">
    <subcellularLocation>
        <location evidence="3">Endosome membrane</location>
        <topology evidence="3">Multi-pass membrane protein</topology>
    </subcellularLocation>
</comment>
<evidence type="ECO:0000256" key="1">
    <source>
        <dbReference type="ARBA" id="ARBA00001970"/>
    </source>
</evidence>
<evidence type="ECO:0000256" key="3">
    <source>
        <dbReference type="ARBA" id="ARBA00004337"/>
    </source>
</evidence>
<protein>
    <submittedName>
        <fullName evidence="17">STEAP3 protein</fullName>
    </submittedName>
</protein>
<dbReference type="GO" id="GO:0010008">
    <property type="term" value="C:endosome membrane"/>
    <property type="evidence" value="ECO:0007669"/>
    <property type="project" value="UniProtKB-SubCell"/>
</dbReference>
<proteinExistence type="inferred from homology"/>
<evidence type="ECO:0000259" key="16">
    <source>
        <dbReference type="Pfam" id="PF03807"/>
    </source>
</evidence>
<keyword evidence="8 14" id="KW-1133">Transmembrane helix</keyword>
<keyword evidence="5" id="KW-0410">Iron transport</keyword>
<feature type="domain" description="Ferric oxidoreductase" evidence="15">
    <location>
        <begin position="264"/>
        <end position="403"/>
    </location>
</feature>
<dbReference type="Pfam" id="PF01794">
    <property type="entry name" value="Ferric_reduct"/>
    <property type="match status" value="1"/>
</dbReference>
<feature type="transmembrane region" description="Helical" evidence="14">
    <location>
        <begin position="397"/>
        <end position="417"/>
    </location>
</feature>
<feature type="transmembrane region" description="Helical" evidence="14">
    <location>
        <begin position="429"/>
        <end position="453"/>
    </location>
</feature>
<evidence type="ECO:0000256" key="13">
    <source>
        <dbReference type="ARBA" id="ARBA00049387"/>
    </source>
</evidence>
<evidence type="ECO:0000256" key="5">
    <source>
        <dbReference type="ARBA" id="ARBA00022496"/>
    </source>
</evidence>
<dbReference type="EMBL" id="OV696691">
    <property type="protein sequence ID" value="CAH1268006.1"/>
    <property type="molecule type" value="Genomic_DNA"/>
</dbReference>
<feature type="transmembrane region" description="Helical" evidence="14">
    <location>
        <begin position="217"/>
        <end position="235"/>
    </location>
</feature>
<dbReference type="InterPro" id="IPR013130">
    <property type="entry name" value="Fe3_Rdtase_TM_dom"/>
</dbReference>
<keyword evidence="9" id="KW-0560">Oxidoreductase</keyword>
<keyword evidence="5" id="KW-0408">Iron</keyword>
<comment type="cofactor">
    <cofactor evidence="1">
        <name>heme b</name>
        <dbReference type="ChEBI" id="CHEBI:60344"/>
    </cofactor>
</comment>
<evidence type="ECO:0000256" key="7">
    <source>
        <dbReference type="ARBA" id="ARBA00022753"/>
    </source>
</evidence>
<evidence type="ECO:0000313" key="18">
    <source>
        <dbReference type="Proteomes" id="UP000838412"/>
    </source>
</evidence>
<dbReference type="GO" id="GO:0005886">
    <property type="term" value="C:plasma membrane"/>
    <property type="evidence" value="ECO:0007669"/>
    <property type="project" value="TreeGrafter"/>
</dbReference>
<evidence type="ECO:0000256" key="10">
    <source>
        <dbReference type="ARBA" id="ARBA00023008"/>
    </source>
</evidence>
<keyword evidence="6 14" id="KW-0812">Transmembrane</keyword>
<evidence type="ECO:0000256" key="12">
    <source>
        <dbReference type="ARBA" id="ARBA00048958"/>
    </source>
</evidence>
<feature type="transmembrane region" description="Helical" evidence="14">
    <location>
        <begin position="309"/>
        <end position="330"/>
    </location>
</feature>
<sequence>MAANGKMSTGNEMVVLKTSEGDGPQYVKDSPRDHPIVIIGAGDYGRSFAGRLVKTGIRVVIGSRDPERRRPNVPEDVVVTSHSDAISRGKIVVLAVPRDAYSDMAELRSDLTGKIVVDVSNKERLDTEKSNAEYLSEDILDKSLVVKGFNVVSAWSLESGLAGGSKEVPICSDDKEARGEVIQLAKDMGFFPMDYGCLRAARDVEAIPLRLLPGWRFATKLMFGLLAFMSIYVLFQGPLYKYVKSGVTKDIQHFPGKGFNRVLAMLALTLLALVYFPGIIAAFRQLAYGTKYQRFPIWLDTWLKSRKQLGLLALLVASLHAIFSACLMSPEYYYHMYEKGPVIEGRQFYGMMFWRGELLIFTGGLALALMSVLGVTSTPSVQNAMNWREFVFVQSKLGFACLFVGTAHCIVYGSTGFNKMYLYVWYTPPPALLVMLLPCLLILLKLFLLSPCLNSRLMQIRRGWESKPKATPV</sequence>
<dbReference type="GO" id="GO:0015677">
    <property type="term" value="P:copper ion import"/>
    <property type="evidence" value="ECO:0007669"/>
    <property type="project" value="TreeGrafter"/>
</dbReference>
<feature type="transmembrane region" description="Helical" evidence="14">
    <location>
        <begin position="358"/>
        <end position="376"/>
    </location>
</feature>
<reference evidence="17" key="1">
    <citation type="submission" date="2022-01" db="EMBL/GenBank/DDBJ databases">
        <authorList>
            <person name="Braso-Vives M."/>
        </authorList>
    </citation>
    <scope>NUCLEOTIDE SEQUENCE</scope>
</reference>
<dbReference type="GO" id="GO:0008823">
    <property type="term" value="F:cupric reductase (NADH) activity"/>
    <property type="evidence" value="ECO:0007669"/>
    <property type="project" value="TreeGrafter"/>
</dbReference>
<evidence type="ECO:0000256" key="4">
    <source>
        <dbReference type="ARBA" id="ARBA00007729"/>
    </source>
</evidence>
<dbReference type="PANTHER" id="PTHR14239">
    <property type="entry name" value="DUDULIN-RELATED"/>
    <property type="match status" value="1"/>
</dbReference>
<dbReference type="InterPro" id="IPR036291">
    <property type="entry name" value="NAD(P)-bd_dom_sf"/>
</dbReference>
<keyword evidence="5" id="KW-0406">Ion transport</keyword>
<keyword evidence="7" id="KW-0967">Endosome</keyword>